<evidence type="ECO:0000256" key="4">
    <source>
        <dbReference type="ARBA" id="ARBA00023125"/>
    </source>
</evidence>
<dbReference type="PROSITE" id="PS50217">
    <property type="entry name" value="BZIP"/>
    <property type="match status" value="1"/>
</dbReference>
<dbReference type="Proteomes" id="UP000188533">
    <property type="component" value="Unassembled WGS sequence"/>
</dbReference>
<dbReference type="SUPFAM" id="SSF57959">
    <property type="entry name" value="Leucine zipper domain"/>
    <property type="match status" value="1"/>
</dbReference>
<keyword evidence="10" id="KW-1185">Reference proteome</keyword>
<gene>
    <name evidence="9" type="ORF">LENED_002094</name>
</gene>
<dbReference type="AlphaFoldDB" id="A0A1Q3E076"/>
<feature type="region of interest" description="Disordered" evidence="7">
    <location>
        <begin position="1"/>
        <end position="77"/>
    </location>
</feature>
<reference evidence="9 10" key="2">
    <citation type="submission" date="2017-02" db="EMBL/GenBank/DDBJ databases">
        <title>A genome survey and senescence transcriptome analysis in Lentinula edodes.</title>
        <authorList>
            <person name="Sakamoto Y."/>
            <person name="Nakade K."/>
            <person name="Sato S."/>
            <person name="Yoshida Y."/>
            <person name="Miyazaki K."/>
            <person name="Natsume S."/>
            <person name="Konno N."/>
        </authorList>
    </citation>
    <scope>NUCLEOTIDE SEQUENCE [LARGE SCALE GENOMIC DNA]</scope>
    <source>
        <strain evidence="9 10">NBRC 111202</strain>
    </source>
</reference>
<comment type="caution">
    <text evidence="9">The sequence shown here is derived from an EMBL/GenBank/DDBJ whole genome shotgun (WGS) entry which is preliminary data.</text>
</comment>
<dbReference type="SMART" id="SM00338">
    <property type="entry name" value="BRLZ"/>
    <property type="match status" value="1"/>
</dbReference>
<accession>A0A1Q3E076</accession>
<evidence type="ECO:0000256" key="3">
    <source>
        <dbReference type="ARBA" id="ARBA00023015"/>
    </source>
</evidence>
<dbReference type="GO" id="GO:0003677">
    <property type="term" value="F:DNA binding"/>
    <property type="evidence" value="ECO:0007669"/>
    <property type="project" value="UniProtKB-KW"/>
</dbReference>
<dbReference type="GO" id="GO:0005634">
    <property type="term" value="C:nucleus"/>
    <property type="evidence" value="ECO:0007669"/>
    <property type="project" value="UniProtKB-SubCell"/>
</dbReference>
<keyword evidence="6" id="KW-0539">Nucleus</keyword>
<feature type="compositionally biased region" description="Low complexity" evidence="7">
    <location>
        <begin position="318"/>
        <end position="332"/>
    </location>
</feature>
<dbReference type="CDD" id="cd14812">
    <property type="entry name" value="bZIP_u3"/>
    <property type="match status" value="1"/>
</dbReference>
<feature type="compositionally biased region" description="Polar residues" evidence="7">
    <location>
        <begin position="39"/>
        <end position="60"/>
    </location>
</feature>
<evidence type="ECO:0000256" key="7">
    <source>
        <dbReference type="SAM" id="MobiDB-lite"/>
    </source>
</evidence>
<evidence type="ECO:0000256" key="5">
    <source>
        <dbReference type="ARBA" id="ARBA00023163"/>
    </source>
</evidence>
<keyword evidence="5" id="KW-0804">Transcription</keyword>
<feature type="compositionally biased region" description="Polar residues" evidence="7">
    <location>
        <begin position="192"/>
        <end position="202"/>
    </location>
</feature>
<feature type="region of interest" description="Disordered" evidence="7">
    <location>
        <begin position="316"/>
        <end position="337"/>
    </location>
</feature>
<keyword evidence="4" id="KW-0238">DNA-binding</keyword>
<evidence type="ECO:0000256" key="2">
    <source>
        <dbReference type="ARBA" id="ARBA00007163"/>
    </source>
</evidence>
<dbReference type="GO" id="GO:0003700">
    <property type="term" value="F:DNA-binding transcription factor activity"/>
    <property type="evidence" value="ECO:0007669"/>
    <property type="project" value="InterPro"/>
</dbReference>
<sequence>MCISTHKLFESHGVHQPHSPSSPSFESTASRPSIDEQPVVTSPIASTATLKRSASPTPSASRKRSVGERISTKDFIPPDVSGLSKREARLVKNRAAAFLSRQRKREEFETMEIRVAELEQENARLLAISQMTESFTHPKSQSESELASEVDMLRAQLADARQRELELSQELATRSTPRDPPVKIEAAEPSFPLSSPRSQSPHKSAASLGLMVLLCALPTLLSMPTQSSFPTSFSLPSAFPASPSSSDFNSIFPPNFDWSRNSIMDLETDEHGRIMPAPQKLEFSNPELSKSLGALGGLDISFDAVPQENGKIRVRIHPSSSASSRAGSPGLSNPVSNSNGHGALGLDLWGLPDSDNPTLQAAFSSDPSYYGGASSSFTTYSSSSSNGDPFLGVGGPSHNDFGGLSPFSSTSSFGSGDMDYDFGRASDYSPSLTGSDSLSGNKRRVRIALKSMPATGAFNQVSRLRTPPWLDILFTGKLQTNDHQSPRCIYYTTLPLLPSNGAALAEDESNNTQIKTTRRVQRAIMPEVLSVVVQGVSKKIPPSPSYFQN</sequence>
<dbReference type="Pfam" id="PF00170">
    <property type="entry name" value="bZIP_1"/>
    <property type="match status" value="1"/>
</dbReference>
<reference evidence="9 10" key="1">
    <citation type="submission" date="2016-08" db="EMBL/GenBank/DDBJ databases">
        <authorList>
            <consortium name="Lentinula edodes genome sequencing consortium"/>
            <person name="Sakamoto Y."/>
            <person name="Nakade K."/>
            <person name="Sato S."/>
            <person name="Yoshida Y."/>
            <person name="Miyazaki K."/>
            <person name="Natsume S."/>
            <person name="Konno N."/>
        </authorList>
    </citation>
    <scope>NUCLEOTIDE SEQUENCE [LARGE SCALE GENOMIC DNA]</scope>
    <source>
        <strain evidence="9 10">NBRC 111202</strain>
    </source>
</reference>
<feature type="compositionally biased region" description="Basic and acidic residues" evidence="7">
    <location>
        <begin position="176"/>
        <end position="186"/>
    </location>
</feature>
<evidence type="ECO:0000259" key="8">
    <source>
        <dbReference type="PROSITE" id="PS50217"/>
    </source>
</evidence>
<feature type="domain" description="BZIP" evidence="8">
    <location>
        <begin position="83"/>
        <end position="125"/>
    </location>
</feature>
<comment type="similarity">
    <text evidence="2">Belongs to the bZIP family.</text>
</comment>
<feature type="region of interest" description="Disordered" evidence="7">
    <location>
        <begin position="164"/>
        <end position="202"/>
    </location>
</feature>
<organism evidence="9 10">
    <name type="scientific">Lentinula edodes</name>
    <name type="common">Shiitake mushroom</name>
    <name type="synonym">Lentinus edodes</name>
    <dbReference type="NCBI Taxonomy" id="5353"/>
    <lineage>
        <taxon>Eukaryota</taxon>
        <taxon>Fungi</taxon>
        <taxon>Dikarya</taxon>
        <taxon>Basidiomycota</taxon>
        <taxon>Agaricomycotina</taxon>
        <taxon>Agaricomycetes</taxon>
        <taxon>Agaricomycetidae</taxon>
        <taxon>Agaricales</taxon>
        <taxon>Marasmiineae</taxon>
        <taxon>Omphalotaceae</taxon>
        <taxon>Lentinula</taxon>
    </lineage>
</organism>
<feature type="compositionally biased region" description="Low complexity" evidence="7">
    <location>
        <begin position="14"/>
        <end position="32"/>
    </location>
</feature>
<evidence type="ECO:0000313" key="9">
    <source>
        <dbReference type="EMBL" id="GAW00566.1"/>
    </source>
</evidence>
<dbReference type="PANTHER" id="PTHR47416:SF8">
    <property type="entry name" value="BASIC-LEUCINE ZIPPER TRANSCRIPTION FACTOR E-RELATED"/>
    <property type="match status" value="1"/>
</dbReference>
<comment type="subcellular location">
    <subcellularLocation>
        <location evidence="1">Nucleus</location>
    </subcellularLocation>
</comment>
<proteinExistence type="inferred from homology"/>
<dbReference type="PANTHER" id="PTHR47416">
    <property type="entry name" value="BASIC-LEUCINE ZIPPER TRANSCRIPTION FACTOR F-RELATED"/>
    <property type="match status" value="1"/>
</dbReference>
<evidence type="ECO:0000256" key="1">
    <source>
        <dbReference type="ARBA" id="ARBA00004123"/>
    </source>
</evidence>
<keyword evidence="3" id="KW-0805">Transcription regulation</keyword>
<dbReference type="InterPro" id="IPR004827">
    <property type="entry name" value="bZIP"/>
</dbReference>
<protein>
    <recommendedName>
        <fullName evidence="8">BZIP domain-containing protein</fullName>
    </recommendedName>
</protein>
<dbReference type="EMBL" id="BDGU01000032">
    <property type="protein sequence ID" value="GAW00566.1"/>
    <property type="molecule type" value="Genomic_DNA"/>
</dbReference>
<dbReference type="STRING" id="5353.A0A1Q3E076"/>
<name>A0A1Q3E076_LENED</name>
<dbReference type="InterPro" id="IPR046347">
    <property type="entry name" value="bZIP_sf"/>
</dbReference>
<dbReference type="Gene3D" id="1.20.5.170">
    <property type="match status" value="1"/>
</dbReference>
<evidence type="ECO:0000256" key="6">
    <source>
        <dbReference type="ARBA" id="ARBA00023242"/>
    </source>
</evidence>
<evidence type="ECO:0000313" key="10">
    <source>
        <dbReference type="Proteomes" id="UP000188533"/>
    </source>
</evidence>